<name>A0A1M5S0Z5_9GAMM</name>
<dbReference type="Proteomes" id="UP000184268">
    <property type="component" value="Unassembled WGS sequence"/>
</dbReference>
<evidence type="ECO:0000256" key="1">
    <source>
        <dbReference type="SAM" id="Phobius"/>
    </source>
</evidence>
<dbReference type="AlphaFoldDB" id="A0A1M5S0Z5"/>
<dbReference type="InterPro" id="IPR045466">
    <property type="entry name" value="DUF6498"/>
</dbReference>
<proteinExistence type="predicted"/>
<feature type="transmembrane region" description="Helical" evidence="1">
    <location>
        <begin position="23"/>
        <end position="44"/>
    </location>
</feature>
<feature type="transmembrane region" description="Helical" evidence="1">
    <location>
        <begin position="95"/>
        <end position="125"/>
    </location>
</feature>
<sequence>MRPTTDTLAAGQHSQTAAIARNLLINLFAFAVGLGSAYLFDWQITDLVWGLWLCSLVLGYLTILSAIGGGAVAASQLIRSGDFDKKIRTVATIGGIAFGTFLLGFFTVHFFGFHAAHALFLSMFFPLGETTETANDLFGHLPFSSMATFQQLVASYGIFLFAVLIAERKQVFGPLLDALRSVRQNASPTQLNKPDRHSGKRPTRTAAPELELLASQCVGDAMKRPYVNVMRMHMLIFFFAFCHIASVDSFAVYAVVSLVYFFPWSELANIRSAIGANPSTS</sequence>
<feature type="transmembrane region" description="Helical" evidence="1">
    <location>
        <begin position="234"/>
        <end position="262"/>
    </location>
</feature>
<evidence type="ECO:0000313" key="3">
    <source>
        <dbReference type="Proteomes" id="UP000184268"/>
    </source>
</evidence>
<organism evidence="2 3">
    <name type="scientific">Ferrimonas marina</name>
    <dbReference type="NCBI Taxonomy" id="299255"/>
    <lineage>
        <taxon>Bacteria</taxon>
        <taxon>Pseudomonadati</taxon>
        <taxon>Pseudomonadota</taxon>
        <taxon>Gammaproteobacteria</taxon>
        <taxon>Alteromonadales</taxon>
        <taxon>Ferrimonadaceae</taxon>
        <taxon>Ferrimonas</taxon>
    </lineage>
</organism>
<dbReference type="Pfam" id="PF20108">
    <property type="entry name" value="DUF6498"/>
    <property type="match status" value="1"/>
</dbReference>
<dbReference type="OrthoDB" id="7064342at2"/>
<evidence type="ECO:0000313" key="2">
    <source>
        <dbReference type="EMBL" id="SHH32081.1"/>
    </source>
</evidence>
<gene>
    <name evidence="2" type="ORF">SAMN02745129_1828</name>
</gene>
<keyword evidence="1" id="KW-0472">Membrane</keyword>
<dbReference type="EMBL" id="FQXG01000002">
    <property type="protein sequence ID" value="SHH32081.1"/>
    <property type="molecule type" value="Genomic_DNA"/>
</dbReference>
<dbReference type="STRING" id="299255.SAMN02745129_1828"/>
<keyword evidence="3" id="KW-1185">Reference proteome</keyword>
<feature type="transmembrane region" description="Helical" evidence="1">
    <location>
        <begin position="145"/>
        <end position="166"/>
    </location>
</feature>
<protein>
    <submittedName>
        <fullName evidence="2">Uncharacterized protein</fullName>
    </submittedName>
</protein>
<keyword evidence="1" id="KW-0812">Transmembrane</keyword>
<reference evidence="2 3" key="1">
    <citation type="submission" date="2016-11" db="EMBL/GenBank/DDBJ databases">
        <authorList>
            <person name="Jaros S."/>
            <person name="Januszkiewicz K."/>
            <person name="Wedrychowicz H."/>
        </authorList>
    </citation>
    <scope>NUCLEOTIDE SEQUENCE [LARGE SCALE GENOMIC DNA]</scope>
    <source>
        <strain evidence="2 3">DSM 16917</strain>
    </source>
</reference>
<dbReference type="RefSeq" id="WP_067659334.1">
    <property type="nucleotide sequence ID" value="NZ_FQXG01000002.1"/>
</dbReference>
<keyword evidence="1" id="KW-1133">Transmembrane helix</keyword>
<accession>A0A1M5S0Z5</accession>
<feature type="transmembrane region" description="Helical" evidence="1">
    <location>
        <begin position="50"/>
        <end position="74"/>
    </location>
</feature>